<reference evidence="2 3" key="1">
    <citation type="submission" date="2018-11" db="EMBL/GenBank/DDBJ databases">
        <title>Gordonia insulae sp. nov., isolated from an island soil.</title>
        <authorList>
            <person name="Kim Y.S."/>
            <person name="Kim S.B."/>
        </authorList>
    </citation>
    <scope>NUCLEOTIDE SEQUENCE [LARGE SCALE GENOMIC DNA]</scope>
    <source>
        <strain evidence="2 3">MMS17-SY073</strain>
    </source>
</reference>
<dbReference type="AlphaFoldDB" id="A0A3G8JHT2"/>
<protein>
    <submittedName>
        <fullName evidence="2">Uncharacterized protein</fullName>
    </submittedName>
</protein>
<evidence type="ECO:0000313" key="3">
    <source>
        <dbReference type="Proteomes" id="UP000271469"/>
    </source>
</evidence>
<feature type="transmembrane region" description="Helical" evidence="1">
    <location>
        <begin position="127"/>
        <end position="145"/>
    </location>
</feature>
<evidence type="ECO:0000313" key="2">
    <source>
        <dbReference type="EMBL" id="AZG44584.1"/>
    </source>
</evidence>
<gene>
    <name evidence="2" type="ORF">D7316_01170</name>
</gene>
<organism evidence="2 3">
    <name type="scientific">Gordonia insulae</name>
    <dbReference type="NCBI Taxonomy" id="2420509"/>
    <lineage>
        <taxon>Bacteria</taxon>
        <taxon>Bacillati</taxon>
        <taxon>Actinomycetota</taxon>
        <taxon>Actinomycetes</taxon>
        <taxon>Mycobacteriales</taxon>
        <taxon>Gordoniaceae</taxon>
        <taxon>Gordonia</taxon>
    </lineage>
</organism>
<accession>A0A3G8JHT2</accession>
<keyword evidence="1" id="KW-0812">Transmembrane</keyword>
<feature type="transmembrane region" description="Helical" evidence="1">
    <location>
        <begin position="95"/>
        <end position="115"/>
    </location>
</feature>
<name>A0A3G8JHT2_9ACTN</name>
<keyword evidence="1" id="KW-1133">Transmembrane helix</keyword>
<keyword evidence="3" id="KW-1185">Reference proteome</keyword>
<proteinExistence type="predicted"/>
<evidence type="ECO:0000256" key="1">
    <source>
        <dbReference type="SAM" id="Phobius"/>
    </source>
</evidence>
<dbReference type="RefSeq" id="WP_124707422.1">
    <property type="nucleotide sequence ID" value="NZ_CP033972.1"/>
</dbReference>
<feature type="transmembrane region" description="Helical" evidence="1">
    <location>
        <begin position="32"/>
        <end position="48"/>
    </location>
</feature>
<dbReference type="EMBL" id="CP033972">
    <property type="protein sequence ID" value="AZG44584.1"/>
    <property type="molecule type" value="Genomic_DNA"/>
</dbReference>
<dbReference type="KEGG" id="gom:D7316_01170"/>
<dbReference type="OrthoDB" id="4554544at2"/>
<dbReference type="Proteomes" id="UP000271469">
    <property type="component" value="Chromosome"/>
</dbReference>
<sequence>MTGIGPDQAHEALRAAEDARRRVADELGLPRAYWWGMAAGWLVLGAIGELGFVWLTSLATLAFGAGHSYVAARLLDGRRRTPGVRVSREVAGRRIPFVVIGMLLGMVAVTIGLAFAIDADGADHPAIWAAVIVACVVGLGGPEIFRTLCRWVGV</sequence>
<keyword evidence="1" id="KW-0472">Membrane</keyword>